<accession>A0A9D4M962</accession>
<protein>
    <submittedName>
        <fullName evidence="1">Uncharacterized protein</fullName>
    </submittedName>
</protein>
<proteinExistence type="predicted"/>
<gene>
    <name evidence="1" type="ORF">DPMN_036291</name>
</gene>
<reference evidence="1" key="1">
    <citation type="journal article" date="2019" name="bioRxiv">
        <title>The Genome of the Zebra Mussel, Dreissena polymorpha: A Resource for Invasive Species Research.</title>
        <authorList>
            <person name="McCartney M.A."/>
            <person name="Auch B."/>
            <person name="Kono T."/>
            <person name="Mallez S."/>
            <person name="Zhang Y."/>
            <person name="Obille A."/>
            <person name="Becker A."/>
            <person name="Abrahante J.E."/>
            <person name="Garbe J."/>
            <person name="Badalamenti J.P."/>
            <person name="Herman A."/>
            <person name="Mangelson H."/>
            <person name="Liachko I."/>
            <person name="Sullivan S."/>
            <person name="Sone E.D."/>
            <person name="Koren S."/>
            <person name="Silverstein K.A.T."/>
            <person name="Beckman K.B."/>
            <person name="Gohl D.M."/>
        </authorList>
    </citation>
    <scope>NUCLEOTIDE SEQUENCE</scope>
    <source>
        <strain evidence="1">Duluth1</strain>
        <tissue evidence="1">Whole animal</tissue>
    </source>
</reference>
<dbReference type="Proteomes" id="UP000828390">
    <property type="component" value="Unassembled WGS sequence"/>
</dbReference>
<comment type="caution">
    <text evidence="1">The sequence shown here is derived from an EMBL/GenBank/DDBJ whole genome shotgun (WGS) entry which is preliminary data.</text>
</comment>
<keyword evidence="2" id="KW-1185">Reference proteome</keyword>
<organism evidence="1 2">
    <name type="scientific">Dreissena polymorpha</name>
    <name type="common">Zebra mussel</name>
    <name type="synonym">Mytilus polymorpha</name>
    <dbReference type="NCBI Taxonomy" id="45954"/>
    <lineage>
        <taxon>Eukaryota</taxon>
        <taxon>Metazoa</taxon>
        <taxon>Spiralia</taxon>
        <taxon>Lophotrochozoa</taxon>
        <taxon>Mollusca</taxon>
        <taxon>Bivalvia</taxon>
        <taxon>Autobranchia</taxon>
        <taxon>Heteroconchia</taxon>
        <taxon>Euheterodonta</taxon>
        <taxon>Imparidentia</taxon>
        <taxon>Neoheterodontei</taxon>
        <taxon>Myida</taxon>
        <taxon>Dreissenoidea</taxon>
        <taxon>Dreissenidae</taxon>
        <taxon>Dreissena</taxon>
    </lineage>
</organism>
<reference evidence="1" key="2">
    <citation type="submission" date="2020-11" db="EMBL/GenBank/DDBJ databases">
        <authorList>
            <person name="McCartney M.A."/>
            <person name="Auch B."/>
            <person name="Kono T."/>
            <person name="Mallez S."/>
            <person name="Becker A."/>
            <person name="Gohl D.M."/>
            <person name="Silverstein K.A.T."/>
            <person name="Koren S."/>
            <person name="Bechman K.B."/>
            <person name="Herman A."/>
            <person name="Abrahante J.E."/>
            <person name="Garbe J."/>
        </authorList>
    </citation>
    <scope>NUCLEOTIDE SEQUENCE</scope>
    <source>
        <strain evidence="1">Duluth1</strain>
        <tissue evidence="1">Whole animal</tissue>
    </source>
</reference>
<sequence length="57" mass="6500">MILGDDKNRSDEKNQQLFKEDANSACTKKKASGTGWQLLKGIRAVFRRLCCIQKIKD</sequence>
<evidence type="ECO:0000313" key="1">
    <source>
        <dbReference type="EMBL" id="KAH3873065.1"/>
    </source>
</evidence>
<evidence type="ECO:0000313" key="2">
    <source>
        <dbReference type="Proteomes" id="UP000828390"/>
    </source>
</evidence>
<dbReference type="EMBL" id="JAIWYP010000002">
    <property type="protein sequence ID" value="KAH3873065.1"/>
    <property type="molecule type" value="Genomic_DNA"/>
</dbReference>
<dbReference type="AlphaFoldDB" id="A0A9D4M962"/>
<name>A0A9D4M962_DREPO</name>